<dbReference type="RefSeq" id="WP_350279400.1">
    <property type="nucleotide sequence ID" value="NZ_CP158165.1"/>
</dbReference>
<dbReference type="InterPro" id="IPR010298">
    <property type="entry name" value="YacP-like"/>
</dbReference>
<dbReference type="Pfam" id="PF05991">
    <property type="entry name" value="NYN_YacP"/>
    <property type="match status" value="1"/>
</dbReference>
<evidence type="ECO:0000313" key="2">
    <source>
        <dbReference type="EMBL" id="XBV26602.1"/>
    </source>
</evidence>
<organism evidence="2">
    <name type="scientific">Kribbella sp. HUAS MG21</name>
    <dbReference type="NCBI Taxonomy" id="3160966"/>
    <lineage>
        <taxon>Bacteria</taxon>
        <taxon>Bacillati</taxon>
        <taxon>Actinomycetota</taxon>
        <taxon>Actinomycetes</taxon>
        <taxon>Propionibacteriales</taxon>
        <taxon>Kribbellaceae</taxon>
        <taxon>Kribbella</taxon>
    </lineage>
</organism>
<evidence type="ECO:0000256" key="1">
    <source>
        <dbReference type="SAM" id="MobiDB-lite"/>
    </source>
</evidence>
<reference evidence="2" key="1">
    <citation type="submission" date="2024-06" db="EMBL/GenBank/DDBJ databases">
        <title>Kribbella sp. strain HUAS MG21 genome sequences.</title>
        <authorList>
            <person name="Mo P."/>
        </authorList>
    </citation>
    <scope>NUCLEOTIDE SEQUENCE</scope>
    <source>
        <strain evidence="2">HUAS MG21</strain>
    </source>
</reference>
<sequence>MKGQTGMVDGGRSQVVVVDAANVVGSRPDGWWRDRVGAARRLLVRIAALQERLTDSDVIVVLEGAACRAVSGDDAPDTGRVRVVLAPGSGDDTIVNVTAEVVAQSHHPAVTVVTADRGLRQRVEPTGAKTTGPGWLLDQLDAIPPQPPTS</sequence>
<feature type="region of interest" description="Disordered" evidence="1">
    <location>
        <begin position="124"/>
        <end position="150"/>
    </location>
</feature>
<accession>A0AAU7TIN2</accession>
<dbReference type="EMBL" id="CP158165">
    <property type="protein sequence ID" value="XBV26602.1"/>
    <property type="molecule type" value="Genomic_DNA"/>
</dbReference>
<gene>
    <name evidence="2" type="ORF">ABN611_09260</name>
</gene>
<protein>
    <submittedName>
        <fullName evidence="2">NYN domain-containing protein</fullName>
    </submittedName>
</protein>
<dbReference type="AlphaFoldDB" id="A0AAU7TIN2"/>
<proteinExistence type="predicted"/>
<name>A0AAU7TIN2_9ACTN</name>